<evidence type="ECO:0000256" key="1">
    <source>
        <dbReference type="SAM" id="MobiDB-lite"/>
    </source>
</evidence>
<evidence type="ECO:0000313" key="3">
    <source>
        <dbReference type="Proteomes" id="UP000238523"/>
    </source>
</evidence>
<evidence type="ECO:0000313" key="2">
    <source>
        <dbReference type="EMBL" id="AUW44937.1"/>
    </source>
</evidence>
<organism evidence="2 3">
    <name type="scientific">Rhizobium leguminosarum</name>
    <dbReference type="NCBI Taxonomy" id="384"/>
    <lineage>
        <taxon>Bacteria</taxon>
        <taxon>Pseudomonadati</taxon>
        <taxon>Pseudomonadota</taxon>
        <taxon>Alphaproteobacteria</taxon>
        <taxon>Hyphomicrobiales</taxon>
        <taxon>Rhizobiaceae</taxon>
        <taxon>Rhizobium/Agrobacterium group</taxon>
        <taxon>Rhizobium</taxon>
    </lineage>
</organism>
<proteinExistence type="predicted"/>
<feature type="region of interest" description="Disordered" evidence="1">
    <location>
        <begin position="26"/>
        <end position="56"/>
    </location>
</feature>
<name>A0A2K9Z9J9_RHILE</name>
<sequence>MRLSLVRIFAIVSDRFPPDLEQAKIRPKLTSRPKPERIGDESMTQPFSPFVRGHIW</sequence>
<dbReference type="Proteomes" id="UP000238523">
    <property type="component" value="Chromosome"/>
</dbReference>
<dbReference type="EMBL" id="CP025012">
    <property type="protein sequence ID" value="AUW44937.1"/>
    <property type="molecule type" value="Genomic_DNA"/>
</dbReference>
<reference evidence="2 3" key="1">
    <citation type="submission" date="2017-11" db="EMBL/GenBank/DDBJ databases">
        <title>Complete genome of Rhizobium leguminosarum Norway, an ineffective micro-symbiont.</title>
        <authorList>
            <person name="Hoffrichter A."/>
            <person name="Liang J."/>
            <person name="Brachmann A."/>
            <person name="Marin M."/>
        </authorList>
    </citation>
    <scope>NUCLEOTIDE SEQUENCE [LARGE SCALE GENOMIC DNA]</scope>
    <source>
        <strain evidence="2 3">Norway</strain>
    </source>
</reference>
<dbReference type="AlphaFoldDB" id="A0A2K9Z9J9"/>
<gene>
    <name evidence="2" type="ORF">CUJ84_Chr004633</name>
</gene>
<accession>A0A2K9Z9J9</accession>
<protein>
    <submittedName>
        <fullName evidence="2">Uncharacterized protein</fullName>
    </submittedName>
</protein>